<dbReference type="InterPro" id="IPR013083">
    <property type="entry name" value="Znf_RING/FYVE/PHD"/>
</dbReference>
<dbReference type="SUPFAM" id="SSF57850">
    <property type="entry name" value="RING/U-box"/>
    <property type="match status" value="1"/>
</dbReference>
<gene>
    <name evidence="4" type="ORF">PRUPE_2G044600</name>
</gene>
<evidence type="ECO:0000313" key="5">
    <source>
        <dbReference type="Proteomes" id="UP000006882"/>
    </source>
</evidence>
<dbReference type="GO" id="GO:0008270">
    <property type="term" value="F:zinc ion binding"/>
    <property type="evidence" value="ECO:0007669"/>
    <property type="project" value="UniProtKB-KW"/>
</dbReference>
<protein>
    <recommendedName>
        <fullName evidence="3">RING-type domain-containing protein</fullName>
    </recommendedName>
</protein>
<dbReference type="GO" id="GO:0016567">
    <property type="term" value="P:protein ubiquitination"/>
    <property type="evidence" value="ECO:0007669"/>
    <property type="project" value="InterPro"/>
</dbReference>
<evidence type="ECO:0000313" key="4">
    <source>
        <dbReference type="EMBL" id="ONI21006.1"/>
    </source>
</evidence>
<dbReference type="CDD" id="cd16461">
    <property type="entry name" value="RING-H2_EL5-like"/>
    <property type="match status" value="1"/>
</dbReference>
<keyword evidence="2" id="KW-0472">Membrane</keyword>
<evidence type="ECO:0000259" key="3">
    <source>
        <dbReference type="PROSITE" id="PS50089"/>
    </source>
</evidence>
<dbReference type="PROSITE" id="PS50089">
    <property type="entry name" value="ZF_RING_2"/>
    <property type="match status" value="1"/>
</dbReference>
<dbReference type="PANTHER" id="PTHR46592:SF14">
    <property type="entry name" value="RING-TYPE DOMAIN-CONTAINING PROTEIN"/>
    <property type="match status" value="1"/>
</dbReference>
<dbReference type="PANTHER" id="PTHR46592">
    <property type="entry name" value="RING-H2 FINGER PROTEIN ATL67"/>
    <property type="match status" value="1"/>
</dbReference>
<proteinExistence type="predicted"/>
<dbReference type="Gene3D" id="3.30.40.10">
    <property type="entry name" value="Zinc/RING finger domain, C3HC4 (zinc finger)"/>
    <property type="match status" value="1"/>
</dbReference>
<dbReference type="InterPro" id="IPR044289">
    <property type="entry name" value="ATL67-70"/>
</dbReference>
<keyword evidence="1" id="KW-0863">Zinc-finger</keyword>
<dbReference type="InterPro" id="IPR001841">
    <property type="entry name" value="Znf_RING"/>
</dbReference>
<feature type="domain" description="RING-type" evidence="3">
    <location>
        <begin position="111"/>
        <end position="153"/>
    </location>
</feature>
<evidence type="ECO:0000256" key="2">
    <source>
        <dbReference type="SAM" id="Phobius"/>
    </source>
</evidence>
<dbReference type="eggNOG" id="KOG0800">
    <property type="taxonomic scope" value="Eukaryota"/>
</dbReference>
<dbReference type="EMBL" id="CM007652">
    <property type="protein sequence ID" value="ONI21006.1"/>
    <property type="molecule type" value="Genomic_DNA"/>
</dbReference>
<dbReference type="SMART" id="SM00184">
    <property type="entry name" value="RING"/>
    <property type="match status" value="1"/>
</dbReference>
<keyword evidence="1" id="KW-0479">Metal-binding</keyword>
<dbReference type="Proteomes" id="UP000006882">
    <property type="component" value="Chromosome G2"/>
</dbReference>
<dbReference type="AlphaFoldDB" id="A0A251QAX7"/>
<dbReference type="GO" id="GO:0016740">
    <property type="term" value="F:transferase activity"/>
    <property type="evidence" value="ECO:0007669"/>
    <property type="project" value="InterPro"/>
</dbReference>
<reference evidence="4 5" key="1">
    <citation type="journal article" date="2013" name="Nat. Genet.">
        <title>The high-quality draft genome of peach (Prunus persica) identifies unique patterns of genetic diversity, domestication and genome evolution.</title>
        <authorList>
            <consortium name="International Peach Genome Initiative"/>
            <person name="Verde I."/>
            <person name="Abbott A.G."/>
            <person name="Scalabrin S."/>
            <person name="Jung S."/>
            <person name="Shu S."/>
            <person name="Marroni F."/>
            <person name="Zhebentyayeva T."/>
            <person name="Dettori M.T."/>
            <person name="Grimwood J."/>
            <person name="Cattonaro F."/>
            <person name="Zuccolo A."/>
            <person name="Rossini L."/>
            <person name="Jenkins J."/>
            <person name="Vendramin E."/>
            <person name="Meisel L.A."/>
            <person name="Decroocq V."/>
            <person name="Sosinski B."/>
            <person name="Prochnik S."/>
            <person name="Mitros T."/>
            <person name="Policriti A."/>
            <person name="Cipriani G."/>
            <person name="Dondini L."/>
            <person name="Ficklin S."/>
            <person name="Goodstein D.M."/>
            <person name="Xuan P."/>
            <person name="Del Fabbro C."/>
            <person name="Aramini V."/>
            <person name="Copetti D."/>
            <person name="Gonzalez S."/>
            <person name="Horner D.S."/>
            <person name="Falchi R."/>
            <person name="Lucas S."/>
            <person name="Mica E."/>
            <person name="Maldonado J."/>
            <person name="Lazzari B."/>
            <person name="Bielenberg D."/>
            <person name="Pirona R."/>
            <person name="Miculan M."/>
            <person name="Barakat A."/>
            <person name="Testolin R."/>
            <person name="Stella A."/>
            <person name="Tartarini S."/>
            <person name="Tonutti P."/>
            <person name="Arus P."/>
            <person name="Orellana A."/>
            <person name="Wells C."/>
            <person name="Main D."/>
            <person name="Vizzotto G."/>
            <person name="Silva H."/>
            <person name="Salamini F."/>
            <person name="Schmutz J."/>
            <person name="Morgante M."/>
            <person name="Rokhsar D.S."/>
        </authorList>
    </citation>
    <scope>NUCLEOTIDE SEQUENCE [LARGE SCALE GENOMIC DNA]</scope>
    <source>
        <strain evidence="5">cv. Nemared</strain>
    </source>
</reference>
<evidence type="ECO:0000256" key="1">
    <source>
        <dbReference type="PROSITE-ProRule" id="PRU00175"/>
    </source>
</evidence>
<organism evidence="4 5">
    <name type="scientific">Prunus persica</name>
    <name type="common">Peach</name>
    <name type="synonym">Amygdalus persica</name>
    <dbReference type="NCBI Taxonomy" id="3760"/>
    <lineage>
        <taxon>Eukaryota</taxon>
        <taxon>Viridiplantae</taxon>
        <taxon>Streptophyta</taxon>
        <taxon>Embryophyta</taxon>
        <taxon>Tracheophyta</taxon>
        <taxon>Spermatophyta</taxon>
        <taxon>Magnoliopsida</taxon>
        <taxon>eudicotyledons</taxon>
        <taxon>Gunneridae</taxon>
        <taxon>Pentapetalae</taxon>
        <taxon>rosids</taxon>
        <taxon>fabids</taxon>
        <taxon>Rosales</taxon>
        <taxon>Rosaceae</taxon>
        <taxon>Amygdaloideae</taxon>
        <taxon>Amygdaleae</taxon>
        <taxon>Prunus</taxon>
    </lineage>
</organism>
<keyword evidence="2" id="KW-1133">Transmembrane helix</keyword>
<name>A0A251QAX7_PRUPE</name>
<feature type="transmembrane region" description="Helical" evidence="2">
    <location>
        <begin position="15"/>
        <end position="40"/>
    </location>
</feature>
<keyword evidence="1" id="KW-0862">Zinc</keyword>
<dbReference type="Pfam" id="PF13639">
    <property type="entry name" value="zf-RING_2"/>
    <property type="match status" value="1"/>
</dbReference>
<keyword evidence="2" id="KW-0812">Transmembrane</keyword>
<sequence>MFTADPPASATGVGVGYGIAIAVSILFLISAIMLASYACVKVKGASATTRPHEDRSVAYNNVYGHRSRSEAVNSNDPVVVVMGLDGPTIDSYPKLVLGESRRLPQRNYTVCSICLSEYKPRDQVRCIPDCHHCFHAECVDEWLRMSATCPICRNSPAPSVGPSPLSDLVPLAFHSR</sequence>
<accession>A0A251QAX7</accession>
<dbReference type="Gramene" id="ONI21006">
    <property type="protein sequence ID" value="ONI21006"/>
    <property type="gene ID" value="PRUPE_2G044600"/>
</dbReference>
<keyword evidence="5" id="KW-1185">Reference proteome</keyword>